<feature type="signal peptide" evidence="2">
    <location>
        <begin position="1"/>
        <end position="22"/>
    </location>
</feature>
<name>A0A2K1Q2W7_9GAMM</name>
<reference evidence="3 4" key="1">
    <citation type="submission" date="2017-08" db="EMBL/GenBank/DDBJ databases">
        <title>Lysobacter sylvestris genome.</title>
        <authorList>
            <person name="Zhang D.-C."/>
            <person name="Albuquerque L."/>
            <person name="Franca L."/>
            <person name="Froufe H.J.C."/>
            <person name="Barroso C."/>
            <person name="Egas C."/>
            <person name="Da Costa M."/>
            <person name="Margesin R."/>
        </authorList>
    </citation>
    <scope>NUCLEOTIDE SEQUENCE [LARGE SCALE GENOMIC DNA]</scope>
    <source>
        <strain evidence="3 4">AM20-91</strain>
    </source>
</reference>
<sequence length="384" mass="40733">MRAFKLFCCACLLALAMPVALAQRVEGDRASAEGQYATEVVVRNQSEAERNNGFSRALLKVLSNVSGERNPIARPGVADEIRNAKDYVTSFDFRQDEGVSTTGAPTFKTMLVVRFNPAKVTDLVARTGMSSWPEPRPKPVLWLAIDDGSGPRLVGLAQANAARPVLDRAKGRGYRLGLPTGSASEQVMAGSIWRSDVAAVARASAAYDPPMQLVGKLYRTGASWRGDWVFVDKGKVLARSSTSNADARVAMAGGADIAADALIRKYARPGKPVPKQNSNEVADFTIQLVGINSSEDYLRAMAWLESQPQVKRVVPVDATADGMHLRISVAGGGAGLATLAANGGVMVPEAAPASTSVPDNSGDGKKPAVDTDKTPPLPTVYRVR</sequence>
<dbReference type="OrthoDB" id="6195299at2"/>
<evidence type="ECO:0000256" key="1">
    <source>
        <dbReference type="SAM" id="MobiDB-lite"/>
    </source>
</evidence>
<protein>
    <recommendedName>
        <fullName evidence="5">DUF2066 domain-containing protein</fullName>
    </recommendedName>
</protein>
<evidence type="ECO:0000256" key="2">
    <source>
        <dbReference type="SAM" id="SignalP"/>
    </source>
</evidence>
<evidence type="ECO:0000313" key="4">
    <source>
        <dbReference type="Proteomes" id="UP000236220"/>
    </source>
</evidence>
<evidence type="ECO:0008006" key="5">
    <source>
        <dbReference type="Google" id="ProtNLM"/>
    </source>
</evidence>
<dbReference type="RefSeq" id="WP_103074441.1">
    <property type="nucleotide sequence ID" value="NZ_NPZB01000001.1"/>
</dbReference>
<dbReference type="Proteomes" id="UP000236220">
    <property type="component" value="Unassembled WGS sequence"/>
</dbReference>
<dbReference type="Pfam" id="PF09839">
    <property type="entry name" value="DUF2066"/>
    <property type="match status" value="1"/>
</dbReference>
<proteinExistence type="predicted"/>
<accession>A0A2K1Q2W7</accession>
<gene>
    <name evidence="3" type="ORF">Lysil_1014</name>
</gene>
<dbReference type="InterPro" id="IPR018642">
    <property type="entry name" value="DUF2066"/>
</dbReference>
<evidence type="ECO:0000313" key="3">
    <source>
        <dbReference type="EMBL" id="PNS09385.1"/>
    </source>
</evidence>
<comment type="caution">
    <text evidence="3">The sequence shown here is derived from an EMBL/GenBank/DDBJ whole genome shotgun (WGS) entry which is preliminary data.</text>
</comment>
<feature type="chain" id="PRO_5014378300" description="DUF2066 domain-containing protein" evidence="2">
    <location>
        <begin position="23"/>
        <end position="384"/>
    </location>
</feature>
<dbReference type="EMBL" id="NPZB01000001">
    <property type="protein sequence ID" value="PNS09385.1"/>
    <property type="molecule type" value="Genomic_DNA"/>
</dbReference>
<organism evidence="3 4">
    <name type="scientific">Solilutibacter silvestris</name>
    <dbReference type="NCBI Taxonomy" id="1645665"/>
    <lineage>
        <taxon>Bacteria</taxon>
        <taxon>Pseudomonadati</taxon>
        <taxon>Pseudomonadota</taxon>
        <taxon>Gammaproteobacteria</taxon>
        <taxon>Lysobacterales</taxon>
        <taxon>Lysobacteraceae</taxon>
        <taxon>Solilutibacter</taxon>
    </lineage>
</organism>
<keyword evidence="4" id="KW-1185">Reference proteome</keyword>
<keyword evidence="2" id="KW-0732">Signal</keyword>
<dbReference type="AlphaFoldDB" id="A0A2K1Q2W7"/>
<feature type="compositionally biased region" description="Basic and acidic residues" evidence="1">
    <location>
        <begin position="362"/>
        <end position="373"/>
    </location>
</feature>
<feature type="region of interest" description="Disordered" evidence="1">
    <location>
        <begin position="349"/>
        <end position="384"/>
    </location>
</feature>